<evidence type="ECO:0000256" key="7">
    <source>
        <dbReference type="ARBA" id="ARBA00023098"/>
    </source>
</evidence>
<organism evidence="13 14">
    <name type="scientific">Lasius platythorax</name>
    <dbReference type="NCBI Taxonomy" id="488582"/>
    <lineage>
        <taxon>Eukaryota</taxon>
        <taxon>Metazoa</taxon>
        <taxon>Ecdysozoa</taxon>
        <taxon>Arthropoda</taxon>
        <taxon>Hexapoda</taxon>
        <taxon>Insecta</taxon>
        <taxon>Pterygota</taxon>
        <taxon>Neoptera</taxon>
        <taxon>Endopterygota</taxon>
        <taxon>Hymenoptera</taxon>
        <taxon>Apocrita</taxon>
        <taxon>Aculeata</taxon>
        <taxon>Formicoidea</taxon>
        <taxon>Formicidae</taxon>
        <taxon>Formicinae</taxon>
        <taxon>Lasius</taxon>
        <taxon>Lasius</taxon>
    </lineage>
</organism>
<comment type="subcellular location">
    <subcellularLocation>
        <location evidence="1">Membrane</location>
        <topology evidence="1">Multi-pass membrane protein</topology>
    </subcellularLocation>
</comment>
<evidence type="ECO:0000256" key="2">
    <source>
        <dbReference type="ARBA" id="ARBA00005928"/>
    </source>
</evidence>
<evidence type="ECO:0000256" key="8">
    <source>
        <dbReference type="ARBA" id="ARBA00023136"/>
    </source>
</evidence>
<comment type="similarity">
    <text evidence="2 10">Belongs to the fatty acyl-CoA reductase family.</text>
</comment>
<sequence length="497" mass="56522">MDKNTIDPAKSIPTFYAGQSIFLTGATGFLGKVYIEKILRSCPDVREIFVLMRPKKGLNLNERLEKMLNLPLFDKLREEQSSSFKKLILVSGDISQENLDLSAVDRQMLTERVTIIIHSGASVKFNDSLKYAILTNTRSTRDICILAESMKNLVALVYVSTAYTHLDNPFIEEKMYPPVVDWRKMIKVAESLDEYILSIFTAKCLNNIPNTYIFSKNLAENVIQEYSLSLPCAIVRPSIVLNSLKDPIPGWIDNFNGPIGLFVVAGKGLLRVLVASNYISQNDIPVDTVINTIILVTWKLGLTTFTPDSTLLVVNCTLPEEKNFTLREFSNIITKLSEEIPCEGVLWTPSALFTESLIMHYVLTILWHILPAILIDLLLKLSGRRPMILGLQRKVYVTNRAVQHFMCNEWKFDNTNSRDLMSLIPSNNREMFSIDLSDFNVEKYARNALIGAKKYLLHEDMNRLDAAKAHRKRMDLFVATFKTIVAIGMLWMIYKCS</sequence>
<keyword evidence="14" id="KW-1185">Reference proteome</keyword>
<dbReference type="InterPro" id="IPR033640">
    <property type="entry name" value="FAR_C"/>
</dbReference>
<feature type="domain" description="Thioester reductase (TE)" evidence="12">
    <location>
        <begin position="23"/>
        <end position="293"/>
    </location>
</feature>
<dbReference type="InterPro" id="IPR013120">
    <property type="entry name" value="FAR_NAD-bd"/>
</dbReference>
<dbReference type="GO" id="GO:0016020">
    <property type="term" value="C:membrane"/>
    <property type="evidence" value="ECO:0007669"/>
    <property type="project" value="UniProtKB-SubCell"/>
</dbReference>
<keyword evidence="5 10" id="KW-0521">NADP</keyword>
<evidence type="ECO:0000256" key="1">
    <source>
        <dbReference type="ARBA" id="ARBA00004141"/>
    </source>
</evidence>
<feature type="domain" description="Fatty acyl-CoA reductase C-terminal" evidence="11">
    <location>
        <begin position="367"/>
        <end position="459"/>
    </location>
</feature>
<dbReference type="GO" id="GO:0080019">
    <property type="term" value="F:alcohol-forming very long-chain fatty acyl-CoA reductase activity"/>
    <property type="evidence" value="ECO:0007669"/>
    <property type="project" value="InterPro"/>
</dbReference>
<dbReference type="EC" id="1.2.1.84" evidence="10"/>
<comment type="catalytic activity">
    <reaction evidence="9 10">
        <text>a long-chain fatty acyl-CoA + 2 NADPH + 2 H(+) = a long-chain primary fatty alcohol + 2 NADP(+) + CoA</text>
        <dbReference type="Rhea" id="RHEA:52716"/>
        <dbReference type="ChEBI" id="CHEBI:15378"/>
        <dbReference type="ChEBI" id="CHEBI:57287"/>
        <dbReference type="ChEBI" id="CHEBI:57783"/>
        <dbReference type="ChEBI" id="CHEBI:58349"/>
        <dbReference type="ChEBI" id="CHEBI:77396"/>
        <dbReference type="ChEBI" id="CHEBI:83139"/>
        <dbReference type="EC" id="1.2.1.84"/>
    </reaction>
</comment>
<evidence type="ECO:0000259" key="11">
    <source>
        <dbReference type="Pfam" id="PF03015"/>
    </source>
</evidence>
<feature type="transmembrane region" description="Helical" evidence="10">
    <location>
        <begin position="358"/>
        <end position="379"/>
    </location>
</feature>
<dbReference type="PANTHER" id="PTHR11011">
    <property type="entry name" value="MALE STERILITY PROTEIN 2-RELATED"/>
    <property type="match status" value="1"/>
</dbReference>
<comment type="function">
    <text evidence="10">Catalyzes the reduction of fatty acyl-CoA to fatty alcohols.</text>
</comment>
<keyword evidence="3 10" id="KW-0444">Lipid biosynthesis</keyword>
<evidence type="ECO:0000256" key="5">
    <source>
        <dbReference type="ARBA" id="ARBA00022857"/>
    </source>
</evidence>
<dbReference type="FunFam" id="3.40.50.720:FF:000143">
    <property type="entry name" value="Fatty acyl-CoA reductase"/>
    <property type="match status" value="1"/>
</dbReference>
<dbReference type="Pfam" id="PF03015">
    <property type="entry name" value="Sterile"/>
    <property type="match status" value="1"/>
</dbReference>
<dbReference type="AlphaFoldDB" id="A0AAV2NFR2"/>
<evidence type="ECO:0000313" key="14">
    <source>
        <dbReference type="Proteomes" id="UP001497644"/>
    </source>
</evidence>
<evidence type="ECO:0000256" key="4">
    <source>
        <dbReference type="ARBA" id="ARBA00022692"/>
    </source>
</evidence>
<evidence type="ECO:0000256" key="9">
    <source>
        <dbReference type="ARBA" id="ARBA00052530"/>
    </source>
</evidence>
<keyword evidence="4 10" id="KW-0812">Transmembrane</keyword>
<dbReference type="GO" id="GO:0005777">
    <property type="term" value="C:peroxisome"/>
    <property type="evidence" value="ECO:0007669"/>
    <property type="project" value="TreeGrafter"/>
</dbReference>
<dbReference type="Gene3D" id="3.40.50.720">
    <property type="entry name" value="NAD(P)-binding Rossmann-like Domain"/>
    <property type="match status" value="1"/>
</dbReference>
<dbReference type="InterPro" id="IPR026055">
    <property type="entry name" value="FAR"/>
</dbReference>
<evidence type="ECO:0000256" key="6">
    <source>
        <dbReference type="ARBA" id="ARBA00022989"/>
    </source>
</evidence>
<evidence type="ECO:0000256" key="10">
    <source>
        <dbReference type="RuleBase" id="RU363097"/>
    </source>
</evidence>
<evidence type="ECO:0000313" key="13">
    <source>
        <dbReference type="EMBL" id="CAL1678653.1"/>
    </source>
</evidence>
<reference evidence="13" key="1">
    <citation type="submission" date="2024-04" db="EMBL/GenBank/DDBJ databases">
        <authorList>
            <consortium name="Molecular Ecology Group"/>
        </authorList>
    </citation>
    <scope>NUCLEOTIDE SEQUENCE</scope>
</reference>
<name>A0AAV2NFR2_9HYME</name>
<dbReference type="CDD" id="cd09071">
    <property type="entry name" value="FAR_C"/>
    <property type="match status" value="1"/>
</dbReference>
<dbReference type="SUPFAM" id="SSF51735">
    <property type="entry name" value="NAD(P)-binding Rossmann-fold domains"/>
    <property type="match status" value="1"/>
</dbReference>
<dbReference type="CDD" id="cd05236">
    <property type="entry name" value="FAR-N_SDR_e"/>
    <property type="match status" value="1"/>
</dbReference>
<proteinExistence type="inferred from homology"/>
<keyword evidence="7 10" id="KW-0443">Lipid metabolism</keyword>
<evidence type="ECO:0000256" key="3">
    <source>
        <dbReference type="ARBA" id="ARBA00022516"/>
    </source>
</evidence>
<dbReference type="EMBL" id="OZ034837">
    <property type="protein sequence ID" value="CAL1678653.1"/>
    <property type="molecule type" value="Genomic_DNA"/>
</dbReference>
<dbReference type="Proteomes" id="UP001497644">
    <property type="component" value="Chromosome 14"/>
</dbReference>
<keyword evidence="10" id="KW-0560">Oxidoreductase</keyword>
<accession>A0AAV2NFR2</accession>
<feature type="transmembrane region" description="Helical" evidence="10">
    <location>
        <begin position="476"/>
        <end position="494"/>
    </location>
</feature>
<dbReference type="GO" id="GO:0102965">
    <property type="term" value="F:alcohol-forming long-chain fatty acyl-CoA reductase activity"/>
    <property type="evidence" value="ECO:0007669"/>
    <property type="project" value="UniProtKB-EC"/>
</dbReference>
<evidence type="ECO:0000259" key="12">
    <source>
        <dbReference type="Pfam" id="PF07993"/>
    </source>
</evidence>
<dbReference type="PANTHER" id="PTHR11011:SF24">
    <property type="entry name" value="FATTY ACYL-COA REDUCTASE"/>
    <property type="match status" value="1"/>
</dbReference>
<gene>
    <name evidence="13" type="ORF">LPLAT_LOCUS4457</name>
</gene>
<dbReference type="InterPro" id="IPR036291">
    <property type="entry name" value="NAD(P)-bd_dom_sf"/>
</dbReference>
<keyword evidence="6 10" id="KW-1133">Transmembrane helix</keyword>
<keyword evidence="8 10" id="KW-0472">Membrane</keyword>
<dbReference type="GO" id="GO:0035336">
    <property type="term" value="P:long-chain fatty-acyl-CoA metabolic process"/>
    <property type="evidence" value="ECO:0007669"/>
    <property type="project" value="TreeGrafter"/>
</dbReference>
<dbReference type="Pfam" id="PF07993">
    <property type="entry name" value="NAD_binding_4"/>
    <property type="match status" value="1"/>
</dbReference>
<protein>
    <recommendedName>
        <fullName evidence="10">Fatty acyl-CoA reductase</fullName>
        <ecNumber evidence="10">1.2.1.84</ecNumber>
    </recommendedName>
</protein>